<sequence>MPNTIAARPITGQERDSIQSLRSYVPKLDSVDDSYILRWLRSREGKFDDAADGLKKNMIFRKAWELDEIDGWQSPEILEKYCGYGFLADRDGNPILMSLLGNMDVEGMLRSVESKDYIKFSLAAIEKGLKLCNERSKITGKAFEQMMLIFDLDHITSAHFSSKQFASAFTTLVMLFQEHYPLVLRKILILRAPHLATVAFNSMTPFLSESIQQLIDMPSENDWQNALGQYVDLDAWPRHWGGRIGEDDGRVHSERDCCRCPSKIRYGLGPVPNRYYKDLQSDAFDQLTTVYAGDKHLVEIKAKANSKISWKYMTEEDDIGFAIYFDETNSANELNEMEPVFPYIRLECSKVPLSGNIHCEKTGRYIIEFDNSYSWLCAKQIRYTVNVQEPKRATFDIVQQPHLTAAGLCVSH</sequence>
<reference evidence="2" key="1">
    <citation type="submission" date="2022-11" db="UniProtKB">
        <authorList>
            <consortium name="WormBaseParasite"/>
        </authorList>
    </citation>
    <scope>IDENTIFICATION</scope>
</reference>
<accession>A0AC34RC78</accession>
<evidence type="ECO:0000313" key="2">
    <source>
        <dbReference type="WBParaSite" id="JU765_v2.g5680.t1"/>
    </source>
</evidence>
<dbReference type="Proteomes" id="UP000887576">
    <property type="component" value="Unplaced"/>
</dbReference>
<dbReference type="WBParaSite" id="JU765_v2.g5680.t1">
    <property type="protein sequence ID" value="JU765_v2.g5680.t1"/>
    <property type="gene ID" value="JU765_v2.g5680"/>
</dbReference>
<name>A0AC34RC78_9BILA</name>
<protein>
    <submittedName>
        <fullName evidence="2">SEC14-like protein 2</fullName>
    </submittedName>
</protein>
<evidence type="ECO:0000313" key="1">
    <source>
        <dbReference type="Proteomes" id="UP000887576"/>
    </source>
</evidence>
<proteinExistence type="predicted"/>
<organism evidence="1 2">
    <name type="scientific">Panagrolaimus sp. JU765</name>
    <dbReference type="NCBI Taxonomy" id="591449"/>
    <lineage>
        <taxon>Eukaryota</taxon>
        <taxon>Metazoa</taxon>
        <taxon>Ecdysozoa</taxon>
        <taxon>Nematoda</taxon>
        <taxon>Chromadorea</taxon>
        <taxon>Rhabditida</taxon>
        <taxon>Tylenchina</taxon>
        <taxon>Panagrolaimomorpha</taxon>
        <taxon>Panagrolaimoidea</taxon>
        <taxon>Panagrolaimidae</taxon>
        <taxon>Panagrolaimus</taxon>
    </lineage>
</organism>